<feature type="compositionally biased region" description="Pro residues" evidence="1">
    <location>
        <begin position="54"/>
        <end position="63"/>
    </location>
</feature>
<keyword evidence="3" id="KW-1185">Reference proteome</keyword>
<organism evidence="2 3">
    <name type="scientific">Streptomyces olivochromogenes</name>
    <dbReference type="NCBI Taxonomy" id="1963"/>
    <lineage>
        <taxon>Bacteria</taxon>
        <taxon>Bacillati</taxon>
        <taxon>Actinomycetota</taxon>
        <taxon>Actinomycetes</taxon>
        <taxon>Kitasatosporales</taxon>
        <taxon>Streptomycetaceae</taxon>
        <taxon>Streptomyces</taxon>
    </lineage>
</organism>
<proteinExistence type="predicted"/>
<feature type="region of interest" description="Disordered" evidence="1">
    <location>
        <begin position="54"/>
        <end position="92"/>
    </location>
</feature>
<accession>A0A250V3W5</accession>
<dbReference type="AlphaFoldDB" id="A0A250V3W5"/>
<dbReference type="EMBL" id="BDQI01000001">
    <property type="protein sequence ID" value="GAX48650.1"/>
    <property type="molecule type" value="Genomic_DNA"/>
</dbReference>
<sequence>MLAVGGVNKLLPVPGVAEYAHGFRGLPEALHLRDHVTRQVDPAALSPPTPWACPCPAPSPGPSPAALDTASPEPARVAGSPGDFARRPEGES</sequence>
<dbReference type="Gene3D" id="3.50.50.100">
    <property type="match status" value="1"/>
</dbReference>
<gene>
    <name evidence="2" type="ORF">SO3561_00130</name>
</gene>
<comment type="caution">
    <text evidence="2">The sequence shown here is derived from an EMBL/GenBank/DDBJ whole genome shotgun (WGS) entry which is preliminary data.</text>
</comment>
<dbReference type="Proteomes" id="UP000217446">
    <property type="component" value="Unassembled WGS sequence"/>
</dbReference>
<protein>
    <submittedName>
        <fullName evidence="2">Dehydrogenase</fullName>
    </submittedName>
</protein>
<evidence type="ECO:0000313" key="3">
    <source>
        <dbReference type="Proteomes" id="UP000217446"/>
    </source>
</evidence>
<name>A0A250V3W5_STROL</name>
<reference evidence="3" key="1">
    <citation type="submission" date="2017-05" db="EMBL/GenBank/DDBJ databases">
        <title>Streptomyces olivochromogenes NBRC 3561 whole genome shotgun sequence.</title>
        <authorList>
            <person name="Dohra H."/>
            <person name="Kodani S."/>
        </authorList>
    </citation>
    <scope>NUCLEOTIDE SEQUENCE [LARGE SCALE GENOMIC DNA]</scope>
    <source>
        <strain evidence="3">NBRC 3561</strain>
    </source>
</reference>
<dbReference type="STRING" id="1963.AQJ27_05310"/>
<evidence type="ECO:0000313" key="2">
    <source>
        <dbReference type="EMBL" id="GAX48650.1"/>
    </source>
</evidence>
<evidence type="ECO:0000256" key="1">
    <source>
        <dbReference type="SAM" id="MobiDB-lite"/>
    </source>
</evidence>